<feature type="region of interest" description="Disordered" evidence="1">
    <location>
        <begin position="222"/>
        <end position="281"/>
    </location>
</feature>
<name>A0A0L0SEA1_ALLM3</name>
<evidence type="ECO:0000313" key="5">
    <source>
        <dbReference type="Proteomes" id="UP000054350"/>
    </source>
</evidence>
<accession>A0A0L0SEA1</accession>
<gene>
    <name evidence="4" type="ORF">AMAG_06631</name>
</gene>
<dbReference type="InterPro" id="IPR027842">
    <property type="entry name" value="HAM1-like_C"/>
</dbReference>
<dbReference type="Pfam" id="PF14613">
    <property type="entry name" value="HAM1_C"/>
    <property type="match status" value="1"/>
</dbReference>
<dbReference type="PANTHER" id="PTHR31138:SF1">
    <property type="entry name" value="PDZ DOMAIN-CONTAINING PROTEIN"/>
    <property type="match status" value="1"/>
</dbReference>
<dbReference type="eggNOG" id="ENOG502QYDH">
    <property type="taxonomic scope" value="Eukaryota"/>
</dbReference>
<evidence type="ECO:0000259" key="3">
    <source>
        <dbReference type="Pfam" id="PF19343"/>
    </source>
</evidence>
<keyword evidence="5" id="KW-1185">Reference proteome</keyword>
<feature type="domain" description="HAM1-like N-terminal" evidence="3">
    <location>
        <begin position="421"/>
        <end position="738"/>
    </location>
</feature>
<feature type="domain" description="HAM1-like N-terminal" evidence="3">
    <location>
        <begin position="20"/>
        <end position="187"/>
    </location>
</feature>
<feature type="region of interest" description="Disordered" evidence="1">
    <location>
        <begin position="845"/>
        <end position="865"/>
    </location>
</feature>
<dbReference type="EMBL" id="GG745337">
    <property type="protein sequence ID" value="KNE60868.1"/>
    <property type="molecule type" value="Genomic_DNA"/>
</dbReference>
<dbReference type="OMA" id="EWRSEAY"/>
<dbReference type="OrthoDB" id="19394at2759"/>
<feature type="domain" description="HAM1-like C-terminal" evidence="2">
    <location>
        <begin position="760"/>
        <end position="823"/>
    </location>
</feature>
<dbReference type="Proteomes" id="UP000054350">
    <property type="component" value="Unassembled WGS sequence"/>
</dbReference>
<proteinExistence type="predicted"/>
<reference evidence="4 5" key="1">
    <citation type="submission" date="2009-11" db="EMBL/GenBank/DDBJ databases">
        <title>Annotation of Allomyces macrogynus ATCC 38327.</title>
        <authorList>
            <consortium name="The Broad Institute Genome Sequencing Platform"/>
            <person name="Russ C."/>
            <person name="Cuomo C."/>
            <person name="Burger G."/>
            <person name="Gray M.W."/>
            <person name="Holland P.W.H."/>
            <person name="King N."/>
            <person name="Lang F.B.F."/>
            <person name="Roger A.J."/>
            <person name="Ruiz-Trillo I."/>
            <person name="Young S.K."/>
            <person name="Zeng Q."/>
            <person name="Gargeya S."/>
            <person name="Fitzgerald M."/>
            <person name="Haas B."/>
            <person name="Abouelleil A."/>
            <person name="Alvarado L."/>
            <person name="Arachchi H.M."/>
            <person name="Berlin A."/>
            <person name="Chapman S.B."/>
            <person name="Gearin G."/>
            <person name="Goldberg J."/>
            <person name="Griggs A."/>
            <person name="Gujja S."/>
            <person name="Hansen M."/>
            <person name="Heiman D."/>
            <person name="Howarth C."/>
            <person name="Larimer J."/>
            <person name="Lui A."/>
            <person name="MacDonald P.J.P."/>
            <person name="McCowen C."/>
            <person name="Montmayeur A."/>
            <person name="Murphy C."/>
            <person name="Neiman D."/>
            <person name="Pearson M."/>
            <person name="Priest M."/>
            <person name="Roberts A."/>
            <person name="Saif S."/>
            <person name="Shea T."/>
            <person name="Sisk P."/>
            <person name="Stolte C."/>
            <person name="Sykes S."/>
            <person name="Wortman J."/>
            <person name="Nusbaum C."/>
            <person name="Birren B."/>
        </authorList>
    </citation>
    <scope>NUCLEOTIDE SEQUENCE [LARGE SCALE GENOMIC DNA]</scope>
    <source>
        <strain evidence="4 5">ATCC 38327</strain>
    </source>
</reference>
<dbReference type="PANTHER" id="PTHR31138">
    <property type="entry name" value="CHROMOSOME 19, WHOLE GENOME SHOTGUN SEQUENCE"/>
    <property type="match status" value="1"/>
</dbReference>
<dbReference type="AlphaFoldDB" id="A0A0L0SEA1"/>
<reference evidence="5" key="2">
    <citation type="submission" date="2009-11" db="EMBL/GenBank/DDBJ databases">
        <title>The Genome Sequence of Allomyces macrogynus strain ATCC 38327.</title>
        <authorList>
            <consortium name="The Broad Institute Genome Sequencing Platform"/>
            <person name="Russ C."/>
            <person name="Cuomo C."/>
            <person name="Shea T."/>
            <person name="Young S.K."/>
            <person name="Zeng Q."/>
            <person name="Koehrsen M."/>
            <person name="Haas B."/>
            <person name="Borodovsky M."/>
            <person name="Guigo R."/>
            <person name="Alvarado L."/>
            <person name="Berlin A."/>
            <person name="Borenstein D."/>
            <person name="Chen Z."/>
            <person name="Engels R."/>
            <person name="Freedman E."/>
            <person name="Gellesch M."/>
            <person name="Goldberg J."/>
            <person name="Griggs A."/>
            <person name="Gujja S."/>
            <person name="Heiman D."/>
            <person name="Hepburn T."/>
            <person name="Howarth C."/>
            <person name="Jen D."/>
            <person name="Larson L."/>
            <person name="Lewis B."/>
            <person name="Mehta T."/>
            <person name="Park D."/>
            <person name="Pearson M."/>
            <person name="Roberts A."/>
            <person name="Saif S."/>
            <person name="Shenoy N."/>
            <person name="Sisk P."/>
            <person name="Stolte C."/>
            <person name="Sykes S."/>
            <person name="Walk T."/>
            <person name="White J."/>
            <person name="Yandava C."/>
            <person name="Burger G."/>
            <person name="Gray M.W."/>
            <person name="Holland P.W.H."/>
            <person name="King N."/>
            <person name="Lang F.B.F."/>
            <person name="Roger A.J."/>
            <person name="Ruiz-Trillo I."/>
            <person name="Lander E."/>
            <person name="Nusbaum C."/>
        </authorList>
    </citation>
    <scope>NUCLEOTIDE SEQUENCE [LARGE SCALE GENOMIC DNA]</scope>
    <source>
        <strain evidence="5">ATCC 38327</strain>
    </source>
</reference>
<dbReference type="STRING" id="578462.A0A0L0SEA1"/>
<dbReference type="Gene3D" id="3.15.10.10">
    <property type="entry name" value="Bactericidal permeability-increasing protein, domain 1"/>
    <property type="match status" value="1"/>
</dbReference>
<protein>
    <submittedName>
        <fullName evidence="4">Uncharacterized protein</fullName>
    </submittedName>
</protein>
<evidence type="ECO:0000313" key="4">
    <source>
        <dbReference type="EMBL" id="KNE60868.1"/>
    </source>
</evidence>
<dbReference type="VEuPathDB" id="FungiDB:AMAG_06631"/>
<dbReference type="Pfam" id="PF19343">
    <property type="entry name" value="HAM1_N"/>
    <property type="match status" value="2"/>
</dbReference>
<evidence type="ECO:0000259" key="2">
    <source>
        <dbReference type="Pfam" id="PF14613"/>
    </source>
</evidence>
<organism evidence="4 5">
    <name type="scientific">Allomyces macrogynus (strain ATCC 38327)</name>
    <name type="common">Allomyces javanicus var. macrogynus</name>
    <dbReference type="NCBI Taxonomy" id="578462"/>
    <lineage>
        <taxon>Eukaryota</taxon>
        <taxon>Fungi</taxon>
        <taxon>Fungi incertae sedis</taxon>
        <taxon>Blastocladiomycota</taxon>
        <taxon>Blastocladiomycetes</taxon>
        <taxon>Blastocladiales</taxon>
        <taxon>Blastocladiaceae</taxon>
        <taxon>Allomyces</taxon>
    </lineage>
</organism>
<evidence type="ECO:0000256" key="1">
    <source>
        <dbReference type="SAM" id="MobiDB-lite"/>
    </source>
</evidence>
<sequence>MPLFSSPPARVHEEVQRYPHRGAVTDVTPQETKEYYKAREFQFLDLLSSLRTGAIPANDDVLAALESLRDVLALATDQRTRLSADGRALVTDLDGLLATLSEFVAVKNQDEILQKLAFHAALAARGPTAYPGSHVRPETRAAAEEARRGASALGTLVRLILTSAEYRAMLADIVDIVRDVYGETAVTKVKGAITDSYGTAYGGKHARRPSLRESIRNAFRDVASSVRGGGTTAPASPRSTARDSAFMEPGATSTAEPQPTYEPVSASTTLYGAPPGAPPPAPRAYETGGEGVLYAEDRGTTRSRYASVRTAATERERVVAEPGWGYDEPDVVRSIPPEQKVYMEGYGRDIPPPMETAPALEAWERDRTYTGATATTTTRRVVTTTEPVAPVPEEVHYVREEPRPRTTSFSAYGKVIPLGASRTLAALKSALPESHRRRLVRRLKGILRELAANPEYQESLEYLFSSIMVLAQSPGLATTPRHVDANVYSTALELKRLLEAMAGHSLAPLMEAIFRFTTLVRADPHLRHYLFDLRDMAQLVMRDPNYLDSSDFSSRLAILLDRGRGWAATHEARDVMTESLAFMDALRRDRITSALARDVTLVTRSLLYEDSGRLTFKGDLINDFRVVFLPALVAQMKYIALPRIEHRDETMDLILDNLILTSENFLPNIMDLEMVNRASISPRNEIEDRYRHFFTINAHQIQADIHDVSFYYKKKTGFPKIKDWGVAELTLAGQGIEIFTTFEYDRWGMLQTLIPLRVEVKVDDLRVQIHHSKHDALYKLVSPAITTAVRRTIVTTLERTILDWFTAIDEQMTGLKKPARRGRARHAPSFVRRFVPGFMRRSYGDTHAHGHAHGQHRARSEPGGKRAAYAPAAVEREREPMAAAV</sequence>
<dbReference type="InterPro" id="IPR045967">
    <property type="entry name" value="HAM1-like_N"/>
</dbReference>